<protein>
    <recommendedName>
        <fullName evidence="6">Bacterial Ig-like domain (Group 2)</fullName>
    </recommendedName>
</protein>
<name>A0A517TXC0_9BACT</name>
<dbReference type="InterPro" id="IPR022655">
    <property type="entry name" value="DUF1553"/>
</dbReference>
<gene>
    <name evidence="4" type="ORF">I41_22070</name>
</gene>
<reference evidence="4 5" key="1">
    <citation type="submission" date="2019-02" db="EMBL/GenBank/DDBJ databases">
        <title>Deep-cultivation of Planctomycetes and their phenomic and genomic characterization uncovers novel biology.</title>
        <authorList>
            <person name="Wiegand S."/>
            <person name="Jogler M."/>
            <person name="Boedeker C."/>
            <person name="Pinto D."/>
            <person name="Vollmers J."/>
            <person name="Rivas-Marin E."/>
            <person name="Kohn T."/>
            <person name="Peeters S.H."/>
            <person name="Heuer A."/>
            <person name="Rast P."/>
            <person name="Oberbeckmann S."/>
            <person name="Bunk B."/>
            <person name="Jeske O."/>
            <person name="Meyerdierks A."/>
            <person name="Storesund J.E."/>
            <person name="Kallscheuer N."/>
            <person name="Luecker S."/>
            <person name="Lage O.M."/>
            <person name="Pohl T."/>
            <person name="Merkel B.J."/>
            <person name="Hornburger P."/>
            <person name="Mueller R.-W."/>
            <person name="Bruemmer F."/>
            <person name="Labrenz M."/>
            <person name="Spormann A.M."/>
            <person name="Op den Camp H."/>
            <person name="Overmann J."/>
            <person name="Amann R."/>
            <person name="Jetten M.S.M."/>
            <person name="Mascher T."/>
            <person name="Medema M.H."/>
            <person name="Devos D.P."/>
            <person name="Kaster A.-K."/>
            <person name="Ovreas L."/>
            <person name="Rohde M."/>
            <person name="Galperin M.Y."/>
            <person name="Jogler C."/>
        </authorList>
    </citation>
    <scope>NUCLEOTIDE SEQUENCE [LARGE SCALE GENOMIC DNA]</scope>
    <source>
        <strain evidence="4 5">I41</strain>
    </source>
</reference>
<organism evidence="4 5">
    <name type="scientific">Lacipirellula limnantheis</name>
    <dbReference type="NCBI Taxonomy" id="2528024"/>
    <lineage>
        <taxon>Bacteria</taxon>
        <taxon>Pseudomonadati</taxon>
        <taxon>Planctomycetota</taxon>
        <taxon>Planctomycetia</taxon>
        <taxon>Pirellulales</taxon>
        <taxon>Lacipirellulaceae</taxon>
        <taxon>Lacipirellula</taxon>
    </lineage>
</organism>
<dbReference type="Proteomes" id="UP000317909">
    <property type="component" value="Chromosome"/>
</dbReference>
<dbReference type="Pfam" id="PF07587">
    <property type="entry name" value="PSD1"/>
    <property type="match status" value="1"/>
</dbReference>
<dbReference type="PANTHER" id="PTHR35889">
    <property type="entry name" value="CYCLOINULO-OLIGOSACCHARIDE FRUCTANOTRANSFERASE-RELATED"/>
    <property type="match status" value="1"/>
</dbReference>
<evidence type="ECO:0000259" key="3">
    <source>
        <dbReference type="Pfam" id="PF07587"/>
    </source>
</evidence>
<dbReference type="EMBL" id="CP036339">
    <property type="protein sequence ID" value="QDT73018.1"/>
    <property type="molecule type" value="Genomic_DNA"/>
</dbReference>
<proteinExistence type="predicted"/>
<evidence type="ECO:0000313" key="4">
    <source>
        <dbReference type="EMBL" id="QDT73018.1"/>
    </source>
</evidence>
<evidence type="ECO:0000313" key="5">
    <source>
        <dbReference type="Proteomes" id="UP000317909"/>
    </source>
</evidence>
<feature type="chain" id="PRO_5021759506" description="Bacterial Ig-like domain (Group 2)" evidence="1">
    <location>
        <begin position="23"/>
        <end position="823"/>
    </location>
</feature>
<dbReference type="RefSeq" id="WP_145432522.1">
    <property type="nucleotide sequence ID" value="NZ_CP036339.1"/>
</dbReference>
<dbReference type="OrthoDB" id="289126at2"/>
<keyword evidence="5" id="KW-1185">Reference proteome</keyword>
<keyword evidence="1" id="KW-0732">Signal</keyword>
<feature type="signal peptide" evidence="1">
    <location>
        <begin position="1"/>
        <end position="22"/>
    </location>
</feature>
<evidence type="ECO:0000256" key="1">
    <source>
        <dbReference type="SAM" id="SignalP"/>
    </source>
</evidence>
<dbReference type="PANTHER" id="PTHR35889:SF3">
    <property type="entry name" value="F-BOX DOMAIN-CONTAINING PROTEIN"/>
    <property type="match status" value="1"/>
</dbReference>
<sequence length="823" mass="90306" precursor="true">MKIHCCILTVGLLAAAPSLVLAKTSSAPGDAPTGQSEIVADVASLAVYPSEIILDDGDDYQGVVAVATRANGVTIDVTDQVEWLVEGAARLEGNRLLPVADGATVLRASYGTHQAEAPVKVVGVANHPPVSFRHDVMPIFLRGGCNAGGCHGSSRGKDGFRLSLFGFDPAGDYFRLTREQAVRRLNLSIPEESLLYTKVTGKVPHTGGKTFEPDSVHAKTLLDWVAAGAQSDVASAPTVTKVELFPLRVVMEGEGVKQRFIAVAHYSDGRTRDIGDLALFMSNNESSAAIDADGLATAGARGEAFVMARFDTHTVGSQTLVLPKGAEFTPTEETPVNYIDELVGAKLRTIRINPSGVCSDEEFLRRVSIDVVGRLPTRDEYDVFMNDSNPQKRAQKIDELLERKEFAEIWALKWSELLMVKSVPNRVEYKPMFLYSQWITRQIAGGVPLDEMVRKLLGASGGSFSSPAVNFYQIEETTQKTAENVAQVFLGTRLQCAQCHNHPFDRWTMDDYYSFTAFFSQIGRKTAEDYRETIIFDQRSGEATHLVDGRPMKPKFLGDAEPDVSTRDRRAVLADWITSPENPYFAVNVANRVWAHFMGVGIIEPVDDVRVSNPASNPDLHAKLGAKLIEYKYDLRQLVRDICNSHAYQRSSEPNDTNAADSRNFAKAQVRRIPAEVLLDCLCAVTGAQEKYPGLPMGARAVQIADGGLSTYFLTTFGRAPRTTVCACEPKTEPTLSQALHLLNGSAVHDKINEGKIVETMLEAGKKPSEVVDEIYVRSLGRKPTPEESQRIAELYGTAEKPVAELQDVFWAVLNSREFLFNK</sequence>
<feature type="domain" description="DUF1553" evidence="3">
    <location>
        <begin position="569"/>
        <end position="795"/>
    </location>
</feature>
<dbReference type="Gene3D" id="2.60.40.1080">
    <property type="match status" value="1"/>
</dbReference>
<dbReference type="InterPro" id="IPR011444">
    <property type="entry name" value="DUF1549"/>
</dbReference>
<feature type="domain" description="DUF1549" evidence="2">
    <location>
        <begin position="339"/>
        <end position="522"/>
    </location>
</feature>
<evidence type="ECO:0008006" key="6">
    <source>
        <dbReference type="Google" id="ProtNLM"/>
    </source>
</evidence>
<accession>A0A517TXC0</accession>
<dbReference type="Pfam" id="PF07583">
    <property type="entry name" value="PSCyt2"/>
    <property type="match status" value="1"/>
</dbReference>
<dbReference type="AlphaFoldDB" id="A0A517TXC0"/>
<dbReference type="KEGG" id="llh:I41_22070"/>
<evidence type="ECO:0000259" key="2">
    <source>
        <dbReference type="Pfam" id="PF07583"/>
    </source>
</evidence>